<dbReference type="Proteomes" id="UP000799441">
    <property type="component" value="Unassembled WGS sequence"/>
</dbReference>
<evidence type="ECO:0000313" key="5">
    <source>
        <dbReference type="Proteomes" id="UP000799441"/>
    </source>
</evidence>
<evidence type="ECO:0000313" key="4">
    <source>
        <dbReference type="EMBL" id="KAF2719327.1"/>
    </source>
</evidence>
<dbReference type="OrthoDB" id="4951845at2759"/>
<comment type="caution">
    <text evidence="4">The sequence shown here is derived from an EMBL/GenBank/DDBJ whole genome shotgun (WGS) entry which is preliminary data.</text>
</comment>
<proteinExistence type="predicted"/>
<dbReference type="SUPFAM" id="SSF47954">
    <property type="entry name" value="Cyclin-like"/>
    <property type="match status" value="2"/>
</dbReference>
<protein>
    <recommendedName>
        <fullName evidence="1">RNA polymerase II holoenzyme cyclin-like subunit</fullName>
    </recommendedName>
</protein>
<dbReference type="InterPro" id="IPR036915">
    <property type="entry name" value="Cyclin-like_sf"/>
</dbReference>
<feature type="compositionally biased region" description="Basic and acidic residues" evidence="2">
    <location>
        <begin position="403"/>
        <end position="427"/>
    </location>
</feature>
<dbReference type="PANTHER" id="PTHR10026">
    <property type="entry name" value="CYCLIN"/>
    <property type="match status" value="1"/>
</dbReference>
<name>A0A9P4Q2E6_9PEZI</name>
<dbReference type="Gene3D" id="1.10.472.10">
    <property type="entry name" value="Cyclin-like"/>
    <property type="match status" value="2"/>
</dbReference>
<dbReference type="InterPro" id="IPR006671">
    <property type="entry name" value="Cyclin_N"/>
</dbReference>
<dbReference type="InterPro" id="IPR043198">
    <property type="entry name" value="Cyclin/Ssn8"/>
</dbReference>
<organism evidence="4 5">
    <name type="scientific">Polychaeton citri CBS 116435</name>
    <dbReference type="NCBI Taxonomy" id="1314669"/>
    <lineage>
        <taxon>Eukaryota</taxon>
        <taxon>Fungi</taxon>
        <taxon>Dikarya</taxon>
        <taxon>Ascomycota</taxon>
        <taxon>Pezizomycotina</taxon>
        <taxon>Dothideomycetes</taxon>
        <taxon>Dothideomycetidae</taxon>
        <taxon>Capnodiales</taxon>
        <taxon>Capnodiaceae</taxon>
        <taxon>Polychaeton</taxon>
    </lineage>
</organism>
<feature type="region of interest" description="Disordered" evidence="2">
    <location>
        <begin position="1"/>
        <end position="20"/>
    </location>
</feature>
<reference evidence="4" key="1">
    <citation type="journal article" date="2020" name="Stud. Mycol.">
        <title>101 Dothideomycetes genomes: a test case for predicting lifestyles and emergence of pathogens.</title>
        <authorList>
            <person name="Haridas S."/>
            <person name="Albert R."/>
            <person name="Binder M."/>
            <person name="Bloem J."/>
            <person name="Labutti K."/>
            <person name="Salamov A."/>
            <person name="Andreopoulos B."/>
            <person name="Baker S."/>
            <person name="Barry K."/>
            <person name="Bills G."/>
            <person name="Bluhm B."/>
            <person name="Cannon C."/>
            <person name="Castanera R."/>
            <person name="Culley D."/>
            <person name="Daum C."/>
            <person name="Ezra D."/>
            <person name="Gonzalez J."/>
            <person name="Henrissat B."/>
            <person name="Kuo A."/>
            <person name="Liang C."/>
            <person name="Lipzen A."/>
            <person name="Lutzoni F."/>
            <person name="Magnuson J."/>
            <person name="Mondo S."/>
            <person name="Nolan M."/>
            <person name="Ohm R."/>
            <person name="Pangilinan J."/>
            <person name="Park H.-J."/>
            <person name="Ramirez L."/>
            <person name="Alfaro M."/>
            <person name="Sun H."/>
            <person name="Tritt A."/>
            <person name="Yoshinaga Y."/>
            <person name="Zwiers L.-H."/>
            <person name="Turgeon B."/>
            <person name="Goodwin S."/>
            <person name="Spatafora J."/>
            <person name="Crous P."/>
            <person name="Grigoriev I."/>
        </authorList>
    </citation>
    <scope>NUCLEOTIDE SEQUENCE</scope>
    <source>
        <strain evidence="4">CBS 116435</strain>
    </source>
</reference>
<feature type="compositionally biased region" description="Polar residues" evidence="2">
    <location>
        <begin position="305"/>
        <end position="315"/>
    </location>
</feature>
<feature type="region of interest" description="Disordered" evidence="2">
    <location>
        <begin position="391"/>
        <end position="541"/>
    </location>
</feature>
<dbReference type="GO" id="GO:0006357">
    <property type="term" value="P:regulation of transcription by RNA polymerase II"/>
    <property type="evidence" value="ECO:0007669"/>
    <property type="project" value="InterPro"/>
</dbReference>
<dbReference type="Pfam" id="PF00134">
    <property type="entry name" value="Cyclin_N"/>
    <property type="match status" value="1"/>
</dbReference>
<gene>
    <name evidence="4" type="ORF">K431DRAFT_286909</name>
</gene>
<keyword evidence="5" id="KW-1185">Reference proteome</keyword>
<dbReference type="AlphaFoldDB" id="A0A9P4Q2E6"/>
<feature type="region of interest" description="Disordered" evidence="2">
    <location>
        <begin position="305"/>
        <end position="342"/>
    </location>
</feature>
<feature type="compositionally biased region" description="Basic and acidic residues" evidence="2">
    <location>
        <begin position="445"/>
        <end position="469"/>
    </location>
</feature>
<feature type="compositionally biased region" description="Basic and acidic residues" evidence="2">
    <location>
        <begin position="479"/>
        <end position="541"/>
    </location>
</feature>
<accession>A0A9P4Q2E6</accession>
<evidence type="ECO:0000256" key="1">
    <source>
        <dbReference type="ARBA" id="ARBA00014912"/>
    </source>
</evidence>
<feature type="compositionally biased region" description="Basic and acidic residues" evidence="2">
    <location>
        <begin position="1"/>
        <end position="12"/>
    </location>
</feature>
<evidence type="ECO:0000259" key="3">
    <source>
        <dbReference type="Pfam" id="PF00134"/>
    </source>
</evidence>
<dbReference type="EMBL" id="MU003813">
    <property type="protein sequence ID" value="KAF2719327.1"/>
    <property type="molecule type" value="Genomic_DNA"/>
</dbReference>
<feature type="domain" description="Cyclin N-terminal" evidence="3">
    <location>
        <begin position="55"/>
        <end position="128"/>
    </location>
</feature>
<dbReference type="CDD" id="cd20546">
    <property type="entry name" value="CYCLIN_SpCG1C_ScCTK2-like_rpt2"/>
    <property type="match status" value="1"/>
</dbReference>
<dbReference type="GO" id="GO:0016538">
    <property type="term" value="F:cyclin-dependent protein serine/threonine kinase regulator activity"/>
    <property type="evidence" value="ECO:0007669"/>
    <property type="project" value="InterPro"/>
</dbReference>
<sequence length="541" mass="62158">MGATKRTLDGEAKPIGPHPSIIRVSTPYSTQAHLEKRLVLAAADNHERSLAEAREDNIRLQGVAWLDNVRRSLQLPIRTYTTACVYYHKFRLAHSGGDYDWTHAAAASLLTACKVEDTLKKSRDILAAAWVLRNPQHEPLGTDDPVFEGPCRMIIGLERLVLESSGFDFRSSQSHPIIIKLCRRLPESSIRDKVSKTAWTILTDLHRTFAPLKQTSSSLAIASIQLATQLQDLAMGSEESKELSDAVQQIDLDQWSTNREEVMETLLDGLDLYTQHTTSTILGTKFSLDDFLRIRLSLNKECTDSSIARHTTAPSSPLPHGPNNVSVANGHPTPVSPPELQAQQQVMGPTVLPMPPLPETGGTLRFILNPELASDEKAKVQRYFTEEWEEYEEEIEVPVPRASSRERDRDRRDMQPPRYRDLDDRSSRGYNSPRSLDRPPPAGRGRFEDASVNRFDERDRPRARERERLSIPPESIDGDPERDLIRPRDRPPRDRRFDDRRYDDRPRARYEDRPRRYDDRRYEDRERGRYGGRYEDDRRRR</sequence>
<evidence type="ECO:0000256" key="2">
    <source>
        <dbReference type="SAM" id="MobiDB-lite"/>
    </source>
</evidence>